<dbReference type="InterPro" id="IPR023795">
    <property type="entry name" value="Serpin_CS"/>
</dbReference>
<organism evidence="4 5">
    <name type="scientific">Dyella mobilis</name>
    <dbReference type="NCBI Taxonomy" id="1849582"/>
    <lineage>
        <taxon>Bacteria</taxon>
        <taxon>Pseudomonadati</taxon>
        <taxon>Pseudomonadota</taxon>
        <taxon>Gammaproteobacteria</taxon>
        <taxon>Lysobacterales</taxon>
        <taxon>Rhodanobacteraceae</taxon>
        <taxon>Dyella</taxon>
    </lineage>
</organism>
<feature type="domain" description="Serpin" evidence="3">
    <location>
        <begin position="32"/>
        <end position="369"/>
    </location>
</feature>
<dbReference type="RefSeq" id="WP_204633533.1">
    <property type="nucleotide sequence ID" value="NZ_BSOC01000001.1"/>
</dbReference>
<feature type="chain" id="PRO_5045289559" description="Serpin domain-containing protein" evidence="2">
    <location>
        <begin position="21"/>
        <end position="369"/>
    </location>
</feature>
<dbReference type="PANTHER" id="PTHR11461">
    <property type="entry name" value="SERINE PROTEASE INHIBITOR, SERPIN"/>
    <property type="match status" value="1"/>
</dbReference>
<dbReference type="InterPro" id="IPR042185">
    <property type="entry name" value="Serpin_sf_2"/>
</dbReference>
<dbReference type="Pfam" id="PF00079">
    <property type="entry name" value="Serpin"/>
    <property type="match status" value="1"/>
</dbReference>
<evidence type="ECO:0000313" key="4">
    <source>
        <dbReference type="EMBL" id="MBM7131992.1"/>
    </source>
</evidence>
<dbReference type="SUPFAM" id="SSF56574">
    <property type="entry name" value="Serpins"/>
    <property type="match status" value="1"/>
</dbReference>
<dbReference type="InterPro" id="IPR036186">
    <property type="entry name" value="Serpin_sf"/>
</dbReference>
<dbReference type="Gene3D" id="2.30.39.10">
    <property type="entry name" value="Alpha-1-antitrypsin, domain 1"/>
    <property type="match status" value="1"/>
</dbReference>
<dbReference type="PROSITE" id="PS00284">
    <property type="entry name" value="SERPIN"/>
    <property type="match status" value="1"/>
</dbReference>
<dbReference type="Proteomes" id="UP001430193">
    <property type="component" value="Unassembled WGS sequence"/>
</dbReference>
<feature type="signal peptide" evidence="2">
    <location>
        <begin position="1"/>
        <end position="20"/>
    </location>
</feature>
<protein>
    <recommendedName>
        <fullName evidence="3">Serpin domain-containing protein</fullName>
    </recommendedName>
</protein>
<comment type="similarity">
    <text evidence="1">Belongs to the serpin family.</text>
</comment>
<dbReference type="SMART" id="SM00093">
    <property type="entry name" value="SERPIN"/>
    <property type="match status" value="1"/>
</dbReference>
<dbReference type="InterPro" id="IPR023796">
    <property type="entry name" value="Serpin_dom"/>
</dbReference>
<evidence type="ECO:0000259" key="3">
    <source>
        <dbReference type="SMART" id="SM00093"/>
    </source>
</evidence>
<keyword evidence="2" id="KW-0732">Signal</keyword>
<evidence type="ECO:0000256" key="2">
    <source>
        <dbReference type="SAM" id="SignalP"/>
    </source>
</evidence>
<accession>A0ABS2KLF6</accession>
<evidence type="ECO:0000313" key="5">
    <source>
        <dbReference type="Proteomes" id="UP001430193"/>
    </source>
</evidence>
<gene>
    <name evidence="4" type="ORF">ISS99_20890</name>
</gene>
<dbReference type="InterPro" id="IPR042178">
    <property type="entry name" value="Serpin_sf_1"/>
</dbReference>
<dbReference type="PANTHER" id="PTHR11461:SF211">
    <property type="entry name" value="GH10112P-RELATED"/>
    <property type="match status" value="1"/>
</dbReference>
<proteinExistence type="inferred from homology"/>
<dbReference type="EMBL" id="JADIKF010000040">
    <property type="protein sequence ID" value="MBM7131992.1"/>
    <property type="molecule type" value="Genomic_DNA"/>
</dbReference>
<dbReference type="InterPro" id="IPR000215">
    <property type="entry name" value="Serpin_fam"/>
</dbReference>
<sequence length="369" mass="39920">MRLQAMVLALLFSLSGPLWAEAVMPSDASLGFALLKRVSAEHPDSNVIIAPRNIRTALAAVATGAEGETEQQIVALTGSYQSIDNTSLGSAQSAMDIWVAPVEKLQPSFAEGLPGVHVQSTSPQAAPAAINDFVSQHTHGMITQVLDQAPETGIVLTAVLYFKGTWQLPFDKNNTKPRPFHFAGGKTADVETMFQANKFDYAQNDSGQIIRLPYSGNDHLVMTVFLPRQNLDIHTWLASIDETSWKAMLNTLQRTPGSLQVPKLKSSFSTTLSRELQALGMHRPFSDAAQFNGIVQGHPLKISEIVHKTAFAMDEVSTEASAATSVIAVAAAIRAPRPPFSMVVDRPFFLTIGDRSNDRILFAGLVNSP</sequence>
<comment type="caution">
    <text evidence="4">The sequence shown here is derived from an EMBL/GenBank/DDBJ whole genome shotgun (WGS) entry which is preliminary data.</text>
</comment>
<keyword evidence="5" id="KW-1185">Reference proteome</keyword>
<reference evidence="4" key="1">
    <citation type="submission" date="2020-10" db="EMBL/GenBank/DDBJ databases">
        <title>Phylogeny of dyella-like bacteria.</title>
        <authorList>
            <person name="Fu J."/>
        </authorList>
    </citation>
    <scope>NUCLEOTIDE SEQUENCE</scope>
    <source>
        <strain evidence="4">DHON07</strain>
    </source>
</reference>
<dbReference type="Gene3D" id="3.30.497.10">
    <property type="entry name" value="Antithrombin, subunit I, domain 2"/>
    <property type="match status" value="1"/>
</dbReference>
<evidence type="ECO:0000256" key="1">
    <source>
        <dbReference type="RuleBase" id="RU000411"/>
    </source>
</evidence>
<name>A0ABS2KLF6_9GAMM</name>